<reference evidence="4" key="1">
    <citation type="submission" date="2025-08" db="UniProtKB">
        <authorList>
            <consortium name="Ensembl"/>
        </authorList>
    </citation>
    <scope>IDENTIFICATION</scope>
</reference>
<feature type="region of interest" description="Disordered" evidence="3">
    <location>
        <begin position="29"/>
        <end position="57"/>
    </location>
</feature>
<evidence type="ECO:0000256" key="3">
    <source>
        <dbReference type="SAM" id="MobiDB-lite"/>
    </source>
</evidence>
<protein>
    <submittedName>
        <fullName evidence="4">Regulator of G-protein signaling 7-binding protein B-like</fullName>
    </submittedName>
</protein>
<dbReference type="AlphaFoldDB" id="A0A3Q3B454"/>
<sequence length="282" mass="30682">MCAAPCARKKRPRSAGSIFPVGRGARAELERRESAEAAADGSRMVGRSCAEPPRRSEPRNVLKGRVCVVQTVQELNTLVALYREQVISVGEISADCPSLRAQMHQTRTKGCCVARAAHQDLAVISVSGDGLGAEGGLPGGRELRCPDPGGPILVSHRLPSGAVAGGDRHRKHRKRHEGDEKLAQQTQGDDAAAAEEPRRQQLVESDAPPTEPTEEEAFPRTLLRGFWLTVTGSRSHLQKFILHVSVSFLKISNCNRNDLDLTPDIRFGSGSELQTQIRFILF</sequence>
<dbReference type="GO" id="GO:0009968">
    <property type="term" value="P:negative regulation of signal transduction"/>
    <property type="evidence" value="ECO:0007669"/>
    <property type="project" value="UniProtKB-KW"/>
</dbReference>
<dbReference type="InterPro" id="IPR026512">
    <property type="entry name" value="RGS7BP/RGS9BP"/>
</dbReference>
<reference evidence="4" key="2">
    <citation type="submission" date="2025-09" db="UniProtKB">
        <authorList>
            <consortium name="Ensembl"/>
        </authorList>
    </citation>
    <scope>IDENTIFICATION</scope>
</reference>
<evidence type="ECO:0000256" key="1">
    <source>
        <dbReference type="ARBA" id="ARBA00007457"/>
    </source>
</evidence>
<keyword evidence="2" id="KW-0734">Signal transduction inhibitor</keyword>
<name>A0A3Q3B454_KRYMA</name>
<keyword evidence="5" id="KW-1185">Reference proteome</keyword>
<accession>A0A3Q3B454</accession>
<comment type="similarity">
    <text evidence="1">Belongs to the RGS7BP/RGS9BP family.</text>
</comment>
<evidence type="ECO:0000313" key="5">
    <source>
        <dbReference type="Proteomes" id="UP000264800"/>
    </source>
</evidence>
<evidence type="ECO:0000256" key="2">
    <source>
        <dbReference type="ARBA" id="ARBA00022700"/>
    </source>
</evidence>
<evidence type="ECO:0000313" key="4">
    <source>
        <dbReference type="Ensembl" id="ENSKMAP00000018854.1"/>
    </source>
</evidence>
<organism evidence="4 5">
    <name type="scientific">Kryptolebias marmoratus</name>
    <name type="common">Mangrove killifish</name>
    <name type="synonym">Rivulus marmoratus</name>
    <dbReference type="NCBI Taxonomy" id="37003"/>
    <lineage>
        <taxon>Eukaryota</taxon>
        <taxon>Metazoa</taxon>
        <taxon>Chordata</taxon>
        <taxon>Craniata</taxon>
        <taxon>Vertebrata</taxon>
        <taxon>Euteleostomi</taxon>
        <taxon>Actinopterygii</taxon>
        <taxon>Neopterygii</taxon>
        <taxon>Teleostei</taxon>
        <taxon>Neoteleostei</taxon>
        <taxon>Acanthomorphata</taxon>
        <taxon>Ovalentaria</taxon>
        <taxon>Atherinomorphae</taxon>
        <taxon>Cyprinodontiformes</taxon>
        <taxon>Rivulidae</taxon>
        <taxon>Kryptolebias</taxon>
    </lineage>
</organism>
<dbReference type="STRING" id="37003.ENSKMAP00000018854"/>
<proteinExistence type="inferred from homology"/>
<dbReference type="Proteomes" id="UP000264800">
    <property type="component" value="Unplaced"/>
</dbReference>
<dbReference type="PANTHER" id="PTHR21029">
    <property type="entry name" value="R-SEVEN BINDING PROTEIN (R7BP) HOMOLOG"/>
    <property type="match status" value="1"/>
</dbReference>
<dbReference type="Ensembl" id="ENSKMAT00000019115.1">
    <property type="protein sequence ID" value="ENSKMAP00000018854.1"/>
    <property type="gene ID" value="ENSKMAG00000014015.1"/>
</dbReference>
<feature type="region of interest" description="Disordered" evidence="3">
    <location>
        <begin position="135"/>
        <end position="218"/>
    </location>
</feature>